<feature type="transmembrane region" description="Helical" evidence="1">
    <location>
        <begin position="38"/>
        <end position="57"/>
    </location>
</feature>
<name>A0ABV0XW19_9TELE</name>
<organism evidence="2 3">
    <name type="scientific">Ameca splendens</name>
    <dbReference type="NCBI Taxonomy" id="208324"/>
    <lineage>
        <taxon>Eukaryota</taxon>
        <taxon>Metazoa</taxon>
        <taxon>Chordata</taxon>
        <taxon>Craniata</taxon>
        <taxon>Vertebrata</taxon>
        <taxon>Euteleostomi</taxon>
        <taxon>Actinopterygii</taxon>
        <taxon>Neopterygii</taxon>
        <taxon>Teleostei</taxon>
        <taxon>Neoteleostei</taxon>
        <taxon>Acanthomorphata</taxon>
        <taxon>Ovalentaria</taxon>
        <taxon>Atherinomorphae</taxon>
        <taxon>Cyprinodontiformes</taxon>
        <taxon>Goodeidae</taxon>
        <taxon>Ameca</taxon>
    </lineage>
</organism>
<accession>A0ABV0XW19</accession>
<sequence>YFDAEAVLWAMGATALVSFGMSLFAMQSKWDFTSKAGCLWMLAWSLLSFLLMCAIIRSQSGGGSGLLGTWFGAEPGRGHPGVGGAGAVCLSLPQEGRGPPPGSRGWLPLGGTGAWTWEYRVCMGSVSWVLDCSLSWISLGPPILWGAYFLPATLPAGGWSLRPLVYLWFSVSGAGCFSVCWLTPGGCLPGPGSLGSVGPLLGGVVCPWLDLLGCGWLPVGPVGSSLRLPGASPLSLLDGSPGTLHCSSLEGVAVVPAVVLLGFLCFGGPSDVCGSDLLSVHPGTMGQ</sequence>
<feature type="non-terminal residue" evidence="2">
    <location>
        <position position="1"/>
    </location>
</feature>
<protein>
    <recommendedName>
        <fullName evidence="4">NADH dehydrogenase subunit 6</fullName>
    </recommendedName>
</protein>
<dbReference type="EMBL" id="JAHRIP010014223">
    <property type="protein sequence ID" value="MEQ2285666.1"/>
    <property type="molecule type" value="Genomic_DNA"/>
</dbReference>
<dbReference type="Proteomes" id="UP001469553">
    <property type="component" value="Unassembled WGS sequence"/>
</dbReference>
<feature type="non-terminal residue" evidence="2">
    <location>
        <position position="287"/>
    </location>
</feature>
<keyword evidence="1" id="KW-1133">Transmembrane helix</keyword>
<keyword evidence="3" id="KW-1185">Reference proteome</keyword>
<keyword evidence="1" id="KW-0812">Transmembrane</keyword>
<evidence type="ECO:0000313" key="3">
    <source>
        <dbReference type="Proteomes" id="UP001469553"/>
    </source>
</evidence>
<keyword evidence="1" id="KW-0472">Membrane</keyword>
<evidence type="ECO:0008006" key="4">
    <source>
        <dbReference type="Google" id="ProtNLM"/>
    </source>
</evidence>
<feature type="transmembrane region" description="Helical" evidence="1">
    <location>
        <begin position="6"/>
        <end position="26"/>
    </location>
</feature>
<evidence type="ECO:0000256" key="1">
    <source>
        <dbReference type="SAM" id="Phobius"/>
    </source>
</evidence>
<reference evidence="2 3" key="1">
    <citation type="submission" date="2021-06" db="EMBL/GenBank/DDBJ databases">
        <authorList>
            <person name="Palmer J.M."/>
        </authorList>
    </citation>
    <scope>NUCLEOTIDE SEQUENCE [LARGE SCALE GENOMIC DNA]</scope>
    <source>
        <strain evidence="2 3">AS_MEX2019</strain>
        <tissue evidence="2">Muscle</tissue>
    </source>
</reference>
<evidence type="ECO:0000313" key="2">
    <source>
        <dbReference type="EMBL" id="MEQ2285666.1"/>
    </source>
</evidence>
<gene>
    <name evidence="2" type="ORF">AMECASPLE_034276</name>
</gene>
<proteinExistence type="predicted"/>
<comment type="caution">
    <text evidence="2">The sequence shown here is derived from an EMBL/GenBank/DDBJ whole genome shotgun (WGS) entry which is preliminary data.</text>
</comment>